<dbReference type="SUPFAM" id="SSF55785">
    <property type="entry name" value="PYP-like sensor domain (PAS domain)"/>
    <property type="match status" value="2"/>
</dbReference>
<dbReference type="AlphaFoldDB" id="A0A7X1ZIN2"/>
<dbReference type="PROSITE" id="PS50112">
    <property type="entry name" value="PAS"/>
    <property type="match status" value="1"/>
</dbReference>
<accession>A0A7X1ZIN2</accession>
<dbReference type="PROSITE" id="PS50883">
    <property type="entry name" value="EAL"/>
    <property type="match status" value="1"/>
</dbReference>
<feature type="domain" description="EAL" evidence="4">
    <location>
        <begin position="781"/>
        <end position="1034"/>
    </location>
</feature>
<feature type="transmembrane region" description="Helical" evidence="1">
    <location>
        <begin position="82"/>
        <end position="101"/>
    </location>
</feature>
<evidence type="ECO:0000313" key="7">
    <source>
        <dbReference type="Proteomes" id="UP000434582"/>
    </source>
</evidence>
<dbReference type="Pfam" id="PF00989">
    <property type="entry name" value="PAS"/>
    <property type="match status" value="1"/>
</dbReference>
<dbReference type="PROSITE" id="PS50887">
    <property type="entry name" value="GGDEF"/>
    <property type="match status" value="1"/>
</dbReference>
<dbReference type="Gene3D" id="3.30.450.40">
    <property type="match status" value="1"/>
</dbReference>
<proteinExistence type="predicted"/>
<keyword evidence="1" id="KW-1133">Transmembrane helix</keyword>
<dbReference type="InterPro" id="IPR000160">
    <property type="entry name" value="GGDEF_dom"/>
</dbReference>
<evidence type="ECO:0000259" key="3">
    <source>
        <dbReference type="PROSITE" id="PS50113"/>
    </source>
</evidence>
<gene>
    <name evidence="6" type="ORF">GHC57_15545</name>
</gene>
<dbReference type="CDD" id="cd00130">
    <property type="entry name" value="PAS"/>
    <property type="match status" value="2"/>
</dbReference>
<keyword evidence="7" id="KW-1185">Reference proteome</keyword>
<dbReference type="RefSeq" id="WP_153345906.1">
    <property type="nucleotide sequence ID" value="NZ_WIVE01000062.1"/>
</dbReference>
<dbReference type="Pfam" id="PF00563">
    <property type="entry name" value="EAL"/>
    <property type="match status" value="1"/>
</dbReference>
<dbReference type="Gene3D" id="3.30.450.20">
    <property type="entry name" value="PAS domain"/>
    <property type="match status" value="2"/>
</dbReference>
<dbReference type="InterPro" id="IPR035919">
    <property type="entry name" value="EAL_sf"/>
</dbReference>
<feature type="transmembrane region" description="Helical" evidence="1">
    <location>
        <begin position="51"/>
        <end position="70"/>
    </location>
</feature>
<dbReference type="Pfam" id="PF00990">
    <property type="entry name" value="GGDEF"/>
    <property type="match status" value="1"/>
</dbReference>
<evidence type="ECO:0000259" key="5">
    <source>
        <dbReference type="PROSITE" id="PS50887"/>
    </source>
</evidence>
<dbReference type="NCBIfam" id="TIGR00254">
    <property type="entry name" value="GGDEF"/>
    <property type="match status" value="1"/>
</dbReference>
<evidence type="ECO:0000313" key="6">
    <source>
        <dbReference type="EMBL" id="MQX37935.1"/>
    </source>
</evidence>
<keyword evidence="1" id="KW-0472">Membrane</keyword>
<feature type="domain" description="PAS" evidence="2">
    <location>
        <begin position="488"/>
        <end position="527"/>
    </location>
</feature>
<evidence type="ECO:0000259" key="2">
    <source>
        <dbReference type="PROSITE" id="PS50112"/>
    </source>
</evidence>
<dbReference type="Gene3D" id="3.20.20.450">
    <property type="entry name" value="EAL domain"/>
    <property type="match status" value="1"/>
</dbReference>
<dbReference type="SUPFAM" id="SSF141868">
    <property type="entry name" value="EAL domain-like"/>
    <property type="match status" value="1"/>
</dbReference>
<dbReference type="CDD" id="cd01949">
    <property type="entry name" value="GGDEF"/>
    <property type="match status" value="1"/>
</dbReference>
<feature type="domain" description="GGDEF" evidence="5">
    <location>
        <begin position="638"/>
        <end position="772"/>
    </location>
</feature>
<dbReference type="PANTHER" id="PTHR44757:SF2">
    <property type="entry name" value="BIOFILM ARCHITECTURE MAINTENANCE PROTEIN MBAA"/>
    <property type="match status" value="1"/>
</dbReference>
<dbReference type="SUPFAM" id="SSF55073">
    <property type="entry name" value="Nucleotide cyclase"/>
    <property type="match status" value="1"/>
</dbReference>
<keyword evidence="1" id="KW-0812">Transmembrane</keyword>
<feature type="domain" description="PAC" evidence="3">
    <location>
        <begin position="554"/>
        <end position="606"/>
    </location>
</feature>
<dbReference type="GO" id="GO:0006355">
    <property type="term" value="P:regulation of DNA-templated transcription"/>
    <property type="evidence" value="ECO:0007669"/>
    <property type="project" value="InterPro"/>
</dbReference>
<comment type="caution">
    <text evidence="6">The sequence shown here is derived from an EMBL/GenBank/DDBJ whole genome shotgun (WGS) entry which is preliminary data.</text>
</comment>
<dbReference type="SMART" id="SM00052">
    <property type="entry name" value="EAL"/>
    <property type="match status" value="1"/>
</dbReference>
<dbReference type="SMART" id="SM00091">
    <property type="entry name" value="PAS"/>
    <property type="match status" value="2"/>
</dbReference>
<evidence type="ECO:0000256" key="1">
    <source>
        <dbReference type="SAM" id="Phobius"/>
    </source>
</evidence>
<dbReference type="CDD" id="cd01948">
    <property type="entry name" value="EAL"/>
    <property type="match status" value="1"/>
</dbReference>
<dbReference type="InterPro" id="IPR001633">
    <property type="entry name" value="EAL_dom"/>
</dbReference>
<reference evidence="6 7" key="1">
    <citation type="submission" date="2019-10" db="EMBL/GenBank/DDBJ databases">
        <title>Draft whole-genome sequence of the purple nonsulfur photosynthetic bacterium Roseospira navarrensis DSM 15114.</title>
        <authorList>
            <person name="Kyndt J.A."/>
            <person name="Meyer T.E."/>
        </authorList>
    </citation>
    <scope>NUCLEOTIDE SEQUENCE [LARGE SCALE GENOMIC DNA]</scope>
    <source>
        <strain evidence="6 7">DSM 15114</strain>
    </source>
</reference>
<dbReference type="InterPro" id="IPR043128">
    <property type="entry name" value="Rev_trsase/Diguanyl_cyclase"/>
</dbReference>
<dbReference type="InterPro" id="IPR013767">
    <property type="entry name" value="PAS_fold"/>
</dbReference>
<dbReference type="InterPro" id="IPR001610">
    <property type="entry name" value="PAC"/>
</dbReference>
<dbReference type="InterPro" id="IPR029016">
    <property type="entry name" value="GAF-like_dom_sf"/>
</dbReference>
<dbReference type="OrthoDB" id="9793210at2"/>
<dbReference type="PANTHER" id="PTHR44757">
    <property type="entry name" value="DIGUANYLATE CYCLASE DGCP"/>
    <property type="match status" value="1"/>
</dbReference>
<dbReference type="Pfam" id="PF08448">
    <property type="entry name" value="PAS_4"/>
    <property type="match status" value="1"/>
</dbReference>
<dbReference type="SMART" id="SM00086">
    <property type="entry name" value="PAC"/>
    <property type="match status" value="1"/>
</dbReference>
<sequence length="1050" mass="111471">MTGLVMAGVLLALIRVAPAVREMGAWLALALACEAAGFLWSLALPPGEPVAVFVGGAAHAVVPALILFGLRGPGPDRLSSGLAILVVAVTLIWLGAGMTANVPIEQVMGPVHAARGLLFLGCALVAHRTLGRAASLSVALCLLSGALAFGSTAALMLAPGWIDTGMLRDMEQALVFGLVPAALWAGWRTCGAAAAPDDGGDGDAAAAMAVVDHGVLRLDPDGRIAWANRCARQMLGGPETADLTGHAWTDLFPALAAHPAPLEQIPQRVPSEPGTRSPGLGVLAQALDGRVVPVEVLRPGGTGLAGAMILVHGQRSAAPTPVARLSMQIDRQLETGEPLDAITRTVCAGVADIERAALVWVATGDWTDSLTLVAAGGPKAGLLADTLGAPLASDLARLAEPALGQGRPRFVAAPLPGAPTAESGGDSAATGLFPIVSGDRTVGLMVVHGGAAGLSDNRLARCDIVARRLGTAIRLSQQTGFLRLQAAAMSVAANAIFITDRDGKIVWVNQAFTRLSGFSAQELEGRTPHILFSGQQDTTVYEDLWATIQRDNVWRGELVERRKDGGLYTVQQTVTPLRGPDDGAQYFVAVHEDISDRKRAEERIRYLSNYDTLTRLPNRTLFRDRLNQAVQHARWANSRVSVLFLDLTQFSRVNDTLGHDLGDQILMTVGSRINAAVAGEVDVVARMGGDEFALIQVGHQGTDAAVGLARRLGRIIETPVEIGEHSVSLRATIGIAMYPDDGANPDNLIKNADLAMHRANSIEGQSYCFFSTDMNNDAQIRLGLERDLRRALERDEMINHYQPQYDVNGTLVGMEALVRWNHPTRGLVSPGSFIPTAEDAGLIGPLSEAVLHNAARDIVRWRTLGLPQVPVAINISAVQFRDADLVDRIRAVLDAHGLTPEAIDLELTESVLMGSHAGSVAFLDQLAAEGFRIAIDDFGTGYSSLGYLKRFPVHKLKIDQSFVQHLQEDTNDAILVRAIINLGHSLGLVVVAEGVETEDQFAYLCREGVDIVQGYLFSRPVPPDELETLLRVEAGMVAGPPGGTRVTAQP</sequence>
<dbReference type="Gene3D" id="3.30.70.270">
    <property type="match status" value="1"/>
</dbReference>
<evidence type="ECO:0000259" key="4">
    <source>
        <dbReference type="PROSITE" id="PS50883"/>
    </source>
</evidence>
<name>A0A7X1ZIN2_9PROT</name>
<feature type="transmembrane region" description="Helical" evidence="1">
    <location>
        <begin position="107"/>
        <end position="126"/>
    </location>
</feature>
<dbReference type="PROSITE" id="PS50113">
    <property type="entry name" value="PAC"/>
    <property type="match status" value="1"/>
</dbReference>
<dbReference type="InterPro" id="IPR052155">
    <property type="entry name" value="Biofilm_reg_signaling"/>
</dbReference>
<dbReference type="EMBL" id="WIVE01000062">
    <property type="protein sequence ID" value="MQX37935.1"/>
    <property type="molecule type" value="Genomic_DNA"/>
</dbReference>
<dbReference type="InterPro" id="IPR013656">
    <property type="entry name" value="PAS_4"/>
</dbReference>
<protein>
    <submittedName>
        <fullName evidence="6">EAL domain-containing protein</fullName>
    </submittedName>
</protein>
<dbReference type="SMART" id="SM00267">
    <property type="entry name" value="GGDEF"/>
    <property type="match status" value="1"/>
</dbReference>
<organism evidence="6 7">
    <name type="scientific">Roseospira navarrensis</name>
    <dbReference type="NCBI Taxonomy" id="140058"/>
    <lineage>
        <taxon>Bacteria</taxon>
        <taxon>Pseudomonadati</taxon>
        <taxon>Pseudomonadota</taxon>
        <taxon>Alphaproteobacteria</taxon>
        <taxon>Rhodospirillales</taxon>
        <taxon>Rhodospirillaceae</taxon>
        <taxon>Roseospira</taxon>
    </lineage>
</organism>
<dbReference type="InterPro" id="IPR035965">
    <property type="entry name" value="PAS-like_dom_sf"/>
</dbReference>
<dbReference type="FunFam" id="3.20.20.450:FF:000001">
    <property type="entry name" value="Cyclic di-GMP phosphodiesterase yahA"/>
    <property type="match status" value="1"/>
</dbReference>
<feature type="transmembrane region" description="Helical" evidence="1">
    <location>
        <begin position="138"/>
        <end position="162"/>
    </location>
</feature>
<dbReference type="NCBIfam" id="TIGR00229">
    <property type="entry name" value="sensory_box"/>
    <property type="match status" value="1"/>
</dbReference>
<dbReference type="InterPro" id="IPR000014">
    <property type="entry name" value="PAS"/>
</dbReference>
<dbReference type="InterPro" id="IPR000700">
    <property type="entry name" value="PAS-assoc_C"/>
</dbReference>
<dbReference type="InterPro" id="IPR029787">
    <property type="entry name" value="Nucleotide_cyclase"/>
</dbReference>
<dbReference type="Proteomes" id="UP000434582">
    <property type="component" value="Unassembled WGS sequence"/>
</dbReference>